<feature type="chain" id="PRO_5046860167" evidence="2">
    <location>
        <begin position="24"/>
        <end position="390"/>
    </location>
</feature>
<evidence type="ECO:0000256" key="1">
    <source>
        <dbReference type="SAM" id="MobiDB-lite"/>
    </source>
</evidence>
<dbReference type="EMBL" id="JAKZBV010000001">
    <property type="protein sequence ID" value="MCH6470300.1"/>
    <property type="molecule type" value="Genomic_DNA"/>
</dbReference>
<dbReference type="RefSeq" id="WP_241053803.1">
    <property type="nucleotide sequence ID" value="NZ_JAKZBV010000001.1"/>
</dbReference>
<comment type="caution">
    <text evidence="4">The sequence shown here is derived from an EMBL/GenBank/DDBJ whole genome shotgun (WGS) entry which is preliminary data.</text>
</comment>
<evidence type="ECO:0000313" key="5">
    <source>
        <dbReference type="Proteomes" id="UP001202922"/>
    </source>
</evidence>
<dbReference type="PANTHER" id="PTHR46825">
    <property type="entry name" value="D-ALANYL-D-ALANINE-CARBOXYPEPTIDASE/ENDOPEPTIDASE AMPH"/>
    <property type="match status" value="1"/>
</dbReference>
<dbReference type="InterPro" id="IPR050491">
    <property type="entry name" value="AmpC-like"/>
</dbReference>
<evidence type="ECO:0000313" key="4">
    <source>
        <dbReference type="EMBL" id="MCH6470300.1"/>
    </source>
</evidence>
<dbReference type="Proteomes" id="UP001202922">
    <property type="component" value="Unassembled WGS sequence"/>
</dbReference>
<dbReference type="InterPro" id="IPR012338">
    <property type="entry name" value="Beta-lactam/transpept-like"/>
</dbReference>
<protein>
    <submittedName>
        <fullName evidence="4">Beta-lactamase family protein</fullName>
    </submittedName>
</protein>
<organism evidence="4 5">
    <name type="scientific">Sinomonas terrae</name>
    <dbReference type="NCBI Taxonomy" id="2908838"/>
    <lineage>
        <taxon>Bacteria</taxon>
        <taxon>Bacillati</taxon>
        <taxon>Actinomycetota</taxon>
        <taxon>Actinomycetes</taxon>
        <taxon>Micrococcales</taxon>
        <taxon>Micrococcaceae</taxon>
        <taxon>Sinomonas</taxon>
    </lineage>
</organism>
<feature type="domain" description="Beta-lactamase-related" evidence="3">
    <location>
        <begin position="65"/>
        <end position="306"/>
    </location>
</feature>
<evidence type="ECO:0000256" key="2">
    <source>
        <dbReference type="SAM" id="SignalP"/>
    </source>
</evidence>
<dbReference type="SUPFAM" id="SSF56601">
    <property type="entry name" value="beta-lactamase/transpeptidase-like"/>
    <property type="match status" value="1"/>
</dbReference>
<dbReference type="Pfam" id="PF00144">
    <property type="entry name" value="Beta-lactamase"/>
    <property type="match status" value="1"/>
</dbReference>
<dbReference type="InterPro" id="IPR001466">
    <property type="entry name" value="Beta-lactam-related"/>
</dbReference>
<dbReference type="PROSITE" id="PS51257">
    <property type="entry name" value="PROKAR_LIPOPROTEIN"/>
    <property type="match status" value="1"/>
</dbReference>
<feature type="signal peptide" evidence="2">
    <location>
        <begin position="1"/>
        <end position="23"/>
    </location>
</feature>
<proteinExistence type="predicted"/>
<accession>A0ABS9U0Y3</accession>
<dbReference type="Gene3D" id="3.40.710.10">
    <property type="entry name" value="DD-peptidase/beta-lactamase superfamily"/>
    <property type="match status" value="1"/>
</dbReference>
<gene>
    <name evidence="4" type="ORF">L0M17_09975</name>
</gene>
<reference evidence="4 5" key="1">
    <citation type="submission" date="2022-03" db="EMBL/GenBank/DDBJ databases">
        <title>Sinomonas sp. isolated from a soil.</title>
        <authorList>
            <person name="Han J."/>
            <person name="Kim D.-U."/>
        </authorList>
    </citation>
    <scope>NUCLEOTIDE SEQUENCE [LARGE SCALE GENOMIC DNA]</scope>
    <source>
        <strain evidence="4 5">5-5</strain>
    </source>
</reference>
<feature type="compositionally biased region" description="Polar residues" evidence="1">
    <location>
        <begin position="369"/>
        <end position="390"/>
    </location>
</feature>
<keyword evidence="2" id="KW-0732">Signal</keyword>
<keyword evidence="5" id="KW-1185">Reference proteome</keyword>
<sequence length="390" mass="40789">MALRPRTAASLLLTLLLTGCQYSGSTSSSTPSPTLSPAIAPLDEQARLFIGSGAVSAVVQVEWPGGQWSHAYGVRDLATKDPAQPVDRVSVGSVTETFTAVTVLKLVDDRLIGLDDPVNSLIPGFEAELHPPGPITVRELLGQTSGIPSYIPASMGGVDFRPALAQPLTLEQALRDAGGQPWPASGVGQFQWDETNYIALGLLVQTLRKKPFPDVLNEEVIAPLGLAHTSTARLDLSQKDILHGYMTLHGQRIDTTDNIHQAGSSSEGIISTAADVDTFLGALFGGRLLSPTSVAAMEKGASPAPYALGIWKGPQGCTSSGSFHLAGNQEDALTSGVSSSDGKYTATMAVVPPPLPGTPEDPSGDRQRSSIGEQMQSALSETVNSLCAER</sequence>
<feature type="region of interest" description="Disordered" evidence="1">
    <location>
        <begin position="349"/>
        <end position="390"/>
    </location>
</feature>
<name>A0ABS9U0Y3_9MICC</name>
<evidence type="ECO:0000259" key="3">
    <source>
        <dbReference type="Pfam" id="PF00144"/>
    </source>
</evidence>
<dbReference type="PANTHER" id="PTHR46825:SF7">
    <property type="entry name" value="D-ALANYL-D-ALANINE CARBOXYPEPTIDASE"/>
    <property type="match status" value="1"/>
</dbReference>